<dbReference type="SMART" id="SM00429">
    <property type="entry name" value="IPT"/>
    <property type="match status" value="1"/>
</dbReference>
<keyword evidence="2" id="KW-0732">Signal</keyword>
<dbReference type="Proteomes" id="UP000078572">
    <property type="component" value="Chromosome 1"/>
</dbReference>
<dbReference type="EMBL" id="CP016022">
    <property type="protein sequence ID" value="ANJ74215.1"/>
    <property type="molecule type" value="Genomic_DNA"/>
</dbReference>
<organism evidence="4 5">
    <name type="scientific">Ralstonia insidiosa</name>
    <dbReference type="NCBI Taxonomy" id="190721"/>
    <lineage>
        <taxon>Bacteria</taxon>
        <taxon>Pseudomonadati</taxon>
        <taxon>Pseudomonadota</taxon>
        <taxon>Betaproteobacteria</taxon>
        <taxon>Burkholderiales</taxon>
        <taxon>Burkholderiaceae</taxon>
        <taxon>Ralstonia</taxon>
    </lineage>
</organism>
<dbReference type="Gene3D" id="2.40.128.130">
    <property type="entry name" value="Autotransporter beta-domain"/>
    <property type="match status" value="1"/>
</dbReference>
<dbReference type="InterPro" id="IPR015919">
    <property type="entry name" value="Cadherin-like_sf"/>
</dbReference>
<accession>A0A192A181</accession>
<keyword evidence="5" id="KW-1185">Reference proteome</keyword>
<feature type="domain" description="Autotransporter" evidence="3">
    <location>
        <begin position="1530"/>
        <end position="1808"/>
    </location>
</feature>
<dbReference type="Gene3D" id="2.60.40.10">
    <property type="entry name" value="Immunoglobulins"/>
    <property type="match status" value="11"/>
</dbReference>
<dbReference type="GO" id="GO:0005509">
    <property type="term" value="F:calcium ion binding"/>
    <property type="evidence" value="ECO:0007669"/>
    <property type="project" value="InterPro"/>
</dbReference>
<name>A0A192A181_9RALS</name>
<evidence type="ECO:0000313" key="4">
    <source>
        <dbReference type="EMBL" id="ANJ74215.1"/>
    </source>
</evidence>
<feature type="signal peptide" evidence="2">
    <location>
        <begin position="1"/>
        <end position="15"/>
    </location>
</feature>
<gene>
    <name evidence="4" type="ORF">A9Y76_17925</name>
</gene>
<dbReference type="Pfam" id="PF05345">
    <property type="entry name" value="He_PIG"/>
    <property type="match status" value="10"/>
</dbReference>
<dbReference type="InterPro" id="IPR014756">
    <property type="entry name" value="Ig_E-set"/>
</dbReference>
<dbReference type="CDD" id="cd00102">
    <property type="entry name" value="IPT"/>
    <property type="match status" value="1"/>
</dbReference>
<evidence type="ECO:0000313" key="5">
    <source>
        <dbReference type="Proteomes" id="UP000078572"/>
    </source>
</evidence>
<dbReference type="Pfam" id="PF01833">
    <property type="entry name" value="TIG"/>
    <property type="match status" value="1"/>
</dbReference>
<dbReference type="InterPro" id="IPR036709">
    <property type="entry name" value="Autotransporte_beta_dom_sf"/>
</dbReference>
<protein>
    <submittedName>
        <fullName evidence="4">Autotransporter outer membrane beta-barrel domain-containing protein</fullName>
    </submittedName>
</protein>
<dbReference type="InterPro" id="IPR006315">
    <property type="entry name" value="OM_autotransptr_brl_dom"/>
</dbReference>
<sequence>MVMLVLWAPASAAWAICNINWNIQDSEKQGNGVYRRELTSAEYAACDPNASNGIFSNSQGDTFPVTALDGSSLFVDVRALDHEYLVFTPAAGNKGPWTFTLYGCSSGNSCYPYNSFVLVNVTTPPPPTVTAVSPSAGPLAGGIPITITGTGFTGATVVFFGAKSAPSFNIDSATQITAVAPSGNNVVDVAVGTPVGTSSISAADRFTYTAAPMAGPTSTTVAHGSTNNTVPLSVMGVPTSSTVSTQATHGTATASGLNITYTPNASYSGTDTFAYTVTNAGGTSAPATVTVTVSSATVTYAPSSPAAGTVGTSYLQTLAPAASGGTGPYTYAMATGALPAGLTLNSNGTLSGTPTAAGTFNFTVAATDSSTGTGPFSATSGPLTLTINAPTISVSPALLSNATVASAYSQSLSASGGTSPYTFTVSTGSLPAGVTLSSNGTLSGTPTAGGTFNFTVTAQDSSTGIGPYTGSRAYSLNVATPTLSIAPTSGALSATAGQAYSRTFTAGGGTAPYGYTISALPPGLSFNTATGVLSGTPTALGATTFTVTATDSSTGTGPFSMSGTYTLTTVAPTIVVSPATLPNPVVATAYSQAITASGGAGPYTYAITAGSLPAGLTLSSGGTLSGTATAGGTFNFTIKATDANGFSSSGVYAIVVGSPTLSITPSSGSLNATLSQAFSQVFAGSGGTAPYHYGISINTGTLPTGLAFNAATGTLAGTPTTAGTVNFTITATDSSTGAGPFSTSGTYTLTAVAPTISVSPATLPSPAIATAYSQLVSASGGTAPYAYTVTTGVLPAGLSLNGSTGAIAGTPMAGGTFSFTVTATDANGYSGTRNLGLSIAATAITVSPGSLSGATVGTAYSQSVTASGGTAPYTYAITAGALPAGLMLTSTGMLSGTPTAGGTFNFTITSTDSSTGTGPYSGNHAYTLTVASPTMTITPASGALNGVAGTAYNRNFSANGGVGPYTYVMAVSSGTMPAGLTWNASTATLSGTPTTAGTVNFTVTATDRSTGSGPYVVTGTYALTVSAPTISVSPATLPSPAIATAYSQTVSASSGAAPYTYTVSAGALPAGLNLNGSTGAITGTPTAGGTFNFTVTATDANSFTASRAYSFNIGAPTVTVSPAAMTAAQVTTTYSQTFSATGGTAPYTYAVSTGTLPAGLSLNASTGVVSGTPTALGTNTFTVQATDSSTGTGAPYRGTRSYAIVVGQVIGTAPAVTVTTLSSTPVTVHATANATGGPFSSIAIVSAPPSGSVVINGLDIVYTPALTTSGAVNFTYALINTAGTSAPIPVTVNVNGVPVAAPQKQATTASGQAVSVDLTEGATGGPFTGATLVSVVPSNAGTASIVQKAVQAPAGVKTPAAATSTYLLNFTPSSTYSGPAVLTYTLSNAYATSMPASLQVSVTARKDPSADPDVAGLINAQVQAARRFATTQIDNYNRRLEALHGTGRAPSDNGLTVALPGVRAADAQARCQDVAGIAARDACLRGDGPGRSLTRGKRDPDATANKDDPSNADTGPDLPGADAASTGADSTDPRLAFWSAGTLDFGFANAGAQRSGFRFTTGGVTAGADYRVSDQLSVGAGFGYGRDSTDIGNAGTKSTGDSYSLALYGSYRPQPSLFVDGVAGIGTLSFDSRRWVTDASDFATGKRNGRQMFASVSAGYEHRDRTWLISPYGRLSVSQSTLDQFSESGAGINALTYFEQTVTTVSGTLGLRAEYAQKTKWGTFLPFARVEYQHDFNGQSNAGLAYADLASAGPAYYVPGTPFGRDRMQIGLGTKFRTGPLTFGLDYNVMLGMGGLQQGVRLTFSAPF</sequence>
<dbReference type="Gene3D" id="2.60.40.2810">
    <property type="match status" value="1"/>
</dbReference>
<dbReference type="InterPro" id="IPR005546">
    <property type="entry name" value="Autotransporte_beta"/>
</dbReference>
<reference evidence="5" key="1">
    <citation type="submission" date="2016-06" db="EMBL/GenBank/DDBJ databases">
        <authorList>
            <person name="Xu Y."/>
            <person name="Nagy A."/>
            <person name="Yan X."/>
            <person name="Kim S.W."/>
            <person name="Haley B."/>
            <person name="Liu N.T."/>
            <person name="Nou X."/>
        </authorList>
    </citation>
    <scope>NUCLEOTIDE SEQUENCE [LARGE SCALE GENOMIC DNA]</scope>
    <source>
        <strain evidence="5">ATCC 49129</strain>
    </source>
</reference>
<dbReference type="GO" id="GO:0019867">
    <property type="term" value="C:outer membrane"/>
    <property type="evidence" value="ECO:0007669"/>
    <property type="project" value="InterPro"/>
</dbReference>
<dbReference type="InterPro" id="IPR002909">
    <property type="entry name" value="IPT_dom"/>
</dbReference>
<dbReference type="PANTHER" id="PTHR37494:SF1">
    <property type="entry name" value="STAPHYLOCOCCUS AUREUS SURFACE PROTEIN A"/>
    <property type="match status" value="1"/>
</dbReference>
<dbReference type="Pfam" id="PF03797">
    <property type="entry name" value="Autotransporter"/>
    <property type="match status" value="1"/>
</dbReference>
<dbReference type="PROSITE" id="PS51208">
    <property type="entry name" value="AUTOTRANSPORTER"/>
    <property type="match status" value="1"/>
</dbReference>
<feature type="region of interest" description="Disordered" evidence="1">
    <location>
        <begin position="1485"/>
        <end position="1529"/>
    </location>
</feature>
<dbReference type="Pfam" id="PF17963">
    <property type="entry name" value="Big_9"/>
    <property type="match status" value="2"/>
</dbReference>
<evidence type="ECO:0000256" key="1">
    <source>
        <dbReference type="SAM" id="MobiDB-lite"/>
    </source>
</evidence>
<dbReference type="NCBIfam" id="TIGR01414">
    <property type="entry name" value="autotrans_barl"/>
    <property type="match status" value="1"/>
</dbReference>
<evidence type="ECO:0000259" key="3">
    <source>
        <dbReference type="PROSITE" id="PS51208"/>
    </source>
</evidence>
<dbReference type="SUPFAM" id="SSF49313">
    <property type="entry name" value="Cadherin-like"/>
    <property type="match status" value="10"/>
</dbReference>
<dbReference type="SUPFAM" id="SSF103515">
    <property type="entry name" value="Autotransporter"/>
    <property type="match status" value="1"/>
</dbReference>
<dbReference type="SMART" id="SM00869">
    <property type="entry name" value="Autotransporter"/>
    <property type="match status" value="1"/>
</dbReference>
<feature type="chain" id="PRO_5012227131" evidence="2">
    <location>
        <begin position="16"/>
        <end position="1808"/>
    </location>
</feature>
<feature type="compositionally biased region" description="Basic and acidic residues" evidence="1">
    <location>
        <begin position="1496"/>
        <end position="1509"/>
    </location>
</feature>
<dbReference type="SUPFAM" id="SSF81296">
    <property type="entry name" value="E set domains"/>
    <property type="match status" value="1"/>
</dbReference>
<evidence type="ECO:0000256" key="2">
    <source>
        <dbReference type="SAM" id="SignalP"/>
    </source>
</evidence>
<dbReference type="InterPro" id="IPR013783">
    <property type="entry name" value="Ig-like_fold"/>
</dbReference>
<proteinExistence type="predicted"/>
<feature type="compositionally biased region" description="Low complexity" evidence="1">
    <location>
        <begin position="1519"/>
        <end position="1529"/>
    </location>
</feature>
<dbReference type="PANTHER" id="PTHR37494">
    <property type="entry name" value="HEMAGGLUTININ"/>
    <property type="match status" value="1"/>
</dbReference>
<dbReference type="Gene3D" id="2.60.40.3440">
    <property type="match status" value="1"/>
</dbReference>